<dbReference type="RefSeq" id="WP_045918419.1">
    <property type="nucleotide sequence ID" value="NZ_LS398552.1"/>
</dbReference>
<evidence type="ECO:0000313" key="1">
    <source>
        <dbReference type="EMBL" id="SPR03900.1"/>
    </source>
</evidence>
<dbReference type="GeneID" id="89458663"/>
<dbReference type="AlphaFoldDB" id="A0A2U3QSG3"/>
<protein>
    <submittedName>
        <fullName evidence="1">Conjugative transfer protein</fullName>
    </submittedName>
</protein>
<name>A0A2U3QSG3_ORITS</name>
<accession>A0A2U3QSG3</accession>
<sequence length="133" mass="15750">MEPDRKMMVSSKNYHETYLKEWAIYVMKLLFTTSPNEVERQIADMKVVFSNTESLKIFFRIICNLLKAQMCLQSFFLKKVEVINDGVLISETLRYWFSDSKHIAVDKTYFLTYKRTPNYLLLLTGVKENGIKK</sequence>
<dbReference type="Pfam" id="PF05309">
    <property type="entry name" value="TraE"/>
    <property type="match status" value="1"/>
</dbReference>
<proteinExistence type="predicted"/>
<organism evidence="1 2">
    <name type="scientific">Orientia tsutsugamushi</name>
    <name type="common">Rickettsia tsutsugamushi</name>
    <dbReference type="NCBI Taxonomy" id="784"/>
    <lineage>
        <taxon>Bacteria</taxon>
        <taxon>Pseudomonadati</taxon>
        <taxon>Pseudomonadota</taxon>
        <taxon>Alphaproteobacteria</taxon>
        <taxon>Rickettsiales</taxon>
        <taxon>Rickettsiaceae</taxon>
        <taxon>Rickettsieae</taxon>
        <taxon>Orientia</taxon>
    </lineage>
</organism>
<dbReference type="InterPro" id="IPR007973">
    <property type="entry name" value="Pilus_assembly_TraE"/>
</dbReference>
<reference evidence="2" key="1">
    <citation type="submission" date="2018-03" db="EMBL/GenBank/DDBJ databases">
        <authorList>
            <person name="Batty M. E."/>
            <person name="Batty M E."/>
        </authorList>
    </citation>
    <scope>NUCLEOTIDE SEQUENCE [LARGE SCALE GENOMIC DNA]</scope>
</reference>
<evidence type="ECO:0000313" key="2">
    <source>
        <dbReference type="Proteomes" id="UP000244943"/>
    </source>
</evidence>
<dbReference type="Proteomes" id="UP000244943">
    <property type="component" value="Chromosome I"/>
</dbReference>
<gene>
    <name evidence="1" type="ORF">UT76HP_00324</name>
</gene>
<dbReference type="EMBL" id="LS398552">
    <property type="protein sequence ID" value="SPR03900.1"/>
    <property type="molecule type" value="Genomic_DNA"/>
</dbReference>